<dbReference type="CDD" id="cd24133">
    <property type="entry name" value="ASKHA_NBD_TsaD_bac"/>
    <property type="match status" value="1"/>
</dbReference>
<proteinExistence type="inferred from homology"/>
<keyword evidence="4 7" id="KW-0408">Iron</keyword>
<comment type="function">
    <text evidence="7">Required for the formation of a threonylcarbamoyl group on adenosine at position 37 (t(6)A37) in tRNAs that read codons beginning with adenine. Is involved in the transfer of the threonylcarbamoyl moiety of threonylcarbamoyl-AMP (TC-AMP) to the N6 group of A37, together with TsaE and TsaB. TsaD likely plays a direct catalytic role in this reaction.</text>
</comment>
<keyword evidence="3 7" id="KW-0479">Metal-binding</keyword>
<evidence type="ECO:0000256" key="2">
    <source>
        <dbReference type="ARBA" id="ARBA00022694"/>
    </source>
</evidence>
<feature type="binding site" evidence="7">
    <location>
        <position position="168"/>
    </location>
    <ligand>
        <name>substrate</name>
    </ligand>
</feature>
<keyword evidence="7" id="KW-0963">Cytoplasm</keyword>
<evidence type="ECO:0000313" key="10">
    <source>
        <dbReference type="Proteomes" id="UP000826014"/>
    </source>
</evidence>
<dbReference type="NCBIfam" id="TIGR00329">
    <property type="entry name" value="gcp_kae1"/>
    <property type="match status" value="1"/>
</dbReference>
<dbReference type="PANTHER" id="PTHR11735">
    <property type="entry name" value="TRNA N6-ADENOSINE THREONYLCARBAMOYLTRANSFERASE"/>
    <property type="match status" value="1"/>
</dbReference>
<name>A0ABX8V117_9BACT</name>
<feature type="binding site" evidence="7">
    <location>
        <position position="307"/>
    </location>
    <ligand>
        <name>Fe cation</name>
        <dbReference type="ChEBI" id="CHEBI:24875"/>
    </ligand>
</feature>
<accession>A0ABX8V117</accession>
<dbReference type="Pfam" id="PF00814">
    <property type="entry name" value="TsaD"/>
    <property type="match status" value="1"/>
</dbReference>
<dbReference type="PANTHER" id="PTHR11735:SF6">
    <property type="entry name" value="TRNA N6-ADENOSINE THREONYLCARBAMOYLTRANSFERASE, MITOCHONDRIAL"/>
    <property type="match status" value="1"/>
</dbReference>
<feature type="binding site" evidence="7">
    <location>
        <position position="181"/>
    </location>
    <ligand>
        <name>substrate</name>
    </ligand>
</feature>
<dbReference type="PRINTS" id="PR00789">
    <property type="entry name" value="OSIALOPTASE"/>
</dbReference>
<comment type="catalytic activity">
    <reaction evidence="6 7">
        <text>L-threonylcarbamoyladenylate + adenosine(37) in tRNA = N(6)-L-threonylcarbamoyladenosine(37) in tRNA + AMP + H(+)</text>
        <dbReference type="Rhea" id="RHEA:37059"/>
        <dbReference type="Rhea" id="RHEA-COMP:10162"/>
        <dbReference type="Rhea" id="RHEA-COMP:10163"/>
        <dbReference type="ChEBI" id="CHEBI:15378"/>
        <dbReference type="ChEBI" id="CHEBI:73682"/>
        <dbReference type="ChEBI" id="CHEBI:74411"/>
        <dbReference type="ChEBI" id="CHEBI:74418"/>
        <dbReference type="ChEBI" id="CHEBI:456215"/>
        <dbReference type="EC" id="2.3.1.234"/>
    </reaction>
</comment>
<feature type="binding site" evidence="7">
    <location>
        <position position="185"/>
    </location>
    <ligand>
        <name>substrate</name>
    </ligand>
</feature>
<feature type="binding site" evidence="7">
    <location>
        <position position="281"/>
    </location>
    <ligand>
        <name>substrate</name>
    </ligand>
</feature>
<reference evidence="9 10" key="1">
    <citation type="journal article" date="2022" name="bioRxiv">
        <title>Ecology and evolution of chlamydial symbionts of arthropods.</title>
        <authorList>
            <person name="Halter T."/>
            <person name="Koestlbacher S."/>
            <person name="Collingro A."/>
            <person name="Sixt B.S."/>
            <person name="Toenshoff E.R."/>
            <person name="Hendrickx F."/>
            <person name="Kostanjsek R."/>
            <person name="Horn M."/>
        </authorList>
    </citation>
    <scope>NUCLEOTIDE SEQUENCE [LARGE SCALE GENOMIC DNA]</scope>
    <source>
        <strain evidence="9">W744xW776</strain>
    </source>
</reference>
<dbReference type="NCBIfam" id="TIGR03723">
    <property type="entry name" value="T6A_TsaD_YgjD"/>
    <property type="match status" value="1"/>
</dbReference>
<dbReference type="EC" id="2.3.1.234" evidence="7"/>
<keyword evidence="1 7" id="KW-0808">Transferase</keyword>
<dbReference type="HAMAP" id="MF_01445">
    <property type="entry name" value="TsaD"/>
    <property type="match status" value="1"/>
</dbReference>
<evidence type="ECO:0000313" key="9">
    <source>
        <dbReference type="EMBL" id="QYF48861.1"/>
    </source>
</evidence>
<dbReference type="Gene3D" id="3.30.420.40">
    <property type="match status" value="2"/>
</dbReference>
<feature type="binding site" evidence="7">
    <location>
        <position position="111"/>
    </location>
    <ligand>
        <name>Fe cation</name>
        <dbReference type="ChEBI" id="CHEBI:24875"/>
    </ligand>
</feature>
<feature type="domain" description="Gcp-like" evidence="8">
    <location>
        <begin position="23"/>
        <end position="313"/>
    </location>
</feature>
<evidence type="ECO:0000256" key="5">
    <source>
        <dbReference type="ARBA" id="ARBA00023315"/>
    </source>
</evidence>
<dbReference type="Proteomes" id="UP000826014">
    <property type="component" value="Chromosome"/>
</dbReference>
<keyword evidence="5 7" id="KW-0012">Acyltransferase</keyword>
<sequence length="343" mass="37000">MLVLGIETSCDETACAIVRNGSEILANVIYSQIELHRPYGGVFPELACRRHVDVIIPVIEQALAQAKLHPSSLQGIAVTRGPGLIGALLIGLNSAKALSLAWKIPFVGVNHVEAHLYAAMMPPNISPPFPSLGLVISGGHTFMVKIEAIGSYRFIGTTQDDAIGEAFDKVAQMLSLPYPGGPSIEALAKTGNPKAFAFKPCRIKGSPWDFSFSGLKTSVLYAIKGQNPAKISPLIISEAQKKDVAASFQETALNDVVQKAIQAADAFHCKAIVCGGGVTNNQRFRDIFHEKNCAFPLFFPSKELTLDNAAMIAGLGYHHFLNKQADDLSLEPMIRIPLWKNLI</sequence>
<organism evidence="9 10">
    <name type="scientific">Candidatus Rhabdochlamydia oedothoracis</name>
    <dbReference type="NCBI Taxonomy" id="2720720"/>
    <lineage>
        <taxon>Bacteria</taxon>
        <taxon>Pseudomonadati</taxon>
        <taxon>Chlamydiota</taxon>
        <taxon>Chlamydiia</taxon>
        <taxon>Parachlamydiales</taxon>
        <taxon>Candidatus Rhabdochlamydiaceae</taxon>
        <taxon>Candidatus Rhabdochlamydia</taxon>
    </lineage>
</organism>
<gene>
    <name evidence="7" type="primary">tsaD</name>
    <name evidence="9" type="ORF">RHABOEDO_001093</name>
</gene>
<evidence type="ECO:0000256" key="7">
    <source>
        <dbReference type="HAMAP-Rule" id="MF_01445"/>
    </source>
</evidence>
<dbReference type="SUPFAM" id="SSF53067">
    <property type="entry name" value="Actin-like ATPase domain"/>
    <property type="match status" value="1"/>
</dbReference>
<feature type="binding site" evidence="7">
    <location>
        <position position="115"/>
    </location>
    <ligand>
        <name>Fe cation</name>
        <dbReference type="ChEBI" id="CHEBI:24875"/>
    </ligand>
</feature>
<evidence type="ECO:0000256" key="1">
    <source>
        <dbReference type="ARBA" id="ARBA00022679"/>
    </source>
</evidence>
<dbReference type="InterPro" id="IPR017860">
    <property type="entry name" value="Peptidase_M22_CS"/>
</dbReference>
<evidence type="ECO:0000259" key="8">
    <source>
        <dbReference type="Pfam" id="PF00814"/>
    </source>
</evidence>
<protein>
    <recommendedName>
        <fullName evidence="7">tRNA N6-adenosine threonylcarbamoyltransferase</fullName>
        <ecNumber evidence="7">2.3.1.234</ecNumber>
    </recommendedName>
    <alternativeName>
        <fullName evidence="7">N6-L-threonylcarbamoyladenine synthase</fullName>
        <shortName evidence="7">t(6)A synthase</shortName>
    </alternativeName>
    <alternativeName>
        <fullName evidence="7">t(6)A37 threonylcarbamoyladenosine biosynthesis protein TsaD</fullName>
    </alternativeName>
    <alternativeName>
        <fullName evidence="7">tRNA threonylcarbamoyladenosine biosynthesis protein TsaD</fullName>
    </alternativeName>
</protein>
<dbReference type="RefSeq" id="WP_215216974.1">
    <property type="nucleotide sequence ID" value="NZ_CP075587.1"/>
</dbReference>
<keyword evidence="2 7" id="KW-0819">tRNA processing</keyword>
<feature type="binding site" evidence="7">
    <location>
        <begin position="135"/>
        <end position="139"/>
    </location>
    <ligand>
        <name>substrate</name>
    </ligand>
</feature>
<dbReference type="EMBL" id="CP075587">
    <property type="protein sequence ID" value="QYF48861.1"/>
    <property type="molecule type" value="Genomic_DNA"/>
</dbReference>
<dbReference type="GO" id="GO:0061711">
    <property type="term" value="F:tRNA N(6)-L-threonylcarbamoyladenine synthase activity"/>
    <property type="evidence" value="ECO:0007669"/>
    <property type="project" value="UniProtKB-EC"/>
</dbReference>
<keyword evidence="10" id="KW-1185">Reference proteome</keyword>
<comment type="cofactor">
    <cofactor evidence="7">
        <name>Fe(2+)</name>
        <dbReference type="ChEBI" id="CHEBI:29033"/>
    </cofactor>
    <text evidence="7">Binds 1 Fe(2+) ion per subunit.</text>
</comment>
<comment type="similarity">
    <text evidence="7">Belongs to the KAE1 / TsaD family.</text>
</comment>
<evidence type="ECO:0000256" key="4">
    <source>
        <dbReference type="ARBA" id="ARBA00023004"/>
    </source>
</evidence>
<dbReference type="PROSITE" id="PS01016">
    <property type="entry name" value="GLYCOPROTEASE"/>
    <property type="match status" value="1"/>
</dbReference>
<evidence type="ECO:0000256" key="6">
    <source>
        <dbReference type="ARBA" id="ARBA00048117"/>
    </source>
</evidence>
<comment type="subcellular location">
    <subcellularLocation>
        <location evidence="7">Cytoplasm</location>
    </subcellularLocation>
</comment>
<evidence type="ECO:0000256" key="3">
    <source>
        <dbReference type="ARBA" id="ARBA00022723"/>
    </source>
</evidence>
<dbReference type="InterPro" id="IPR022450">
    <property type="entry name" value="TsaD"/>
</dbReference>
<dbReference type="InterPro" id="IPR017861">
    <property type="entry name" value="KAE1/TsaD"/>
</dbReference>
<dbReference type="InterPro" id="IPR000905">
    <property type="entry name" value="Gcp-like_dom"/>
</dbReference>
<dbReference type="InterPro" id="IPR043129">
    <property type="entry name" value="ATPase_NBD"/>
</dbReference>